<comment type="caution">
    <text evidence="2">The sequence shown here is derived from an EMBL/GenBank/DDBJ whole genome shotgun (WGS) entry which is preliminary data.</text>
</comment>
<dbReference type="AlphaFoldDB" id="A0A2V1JUJ3"/>
<name>A0A2V1JUJ3_EUBRA</name>
<dbReference type="Proteomes" id="UP000245288">
    <property type="component" value="Unassembled WGS sequence"/>
</dbReference>
<evidence type="ECO:0000313" key="3">
    <source>
        <dbReference type="Proteomes" id="UP000245288"/>
    </source>
</evidence>
<keyword evidence="3" id="KW-1185">Reference proteome</keyword>
<dbReference type="InterPro" id="IPR045504">
    <property type="entry name" value="DUF6487"/>
</dbReference>
<gene>
    <name evidence="2" type="ORF">LG34_01240</name>
</gene>
<protein>
    <recommendedName>
        <fullName evidence="1">DUF6487 domain-containing protein</fullName>
    </recommendedName>
</protein>
<proteinExistence type="predicted"/>
<sequence>MTCPNCGKKMRMGYLFGSKDGAFSFADEVPGVFENAKKAKGFVEISTLKASHRIQIKANCCEACRMVTFQY</sequence>
<evidence type="ECO:0000259" key="1">
    <source>
        <dbReference type="Pfam" id="PF20097"/>
    </source>
</evidence>
<dbReference type="RefSeq" id="WP_109214498.1">
    <property type="nucleotide sequence ID" value="NZ_JBGLFH010000002.1"/>
</dbReference>
<evidence type="ECO:0000313" key="2">
    <source>
        <dbReference type="EMBL" id="PWE87896.1"/>
    </source>
</evidence>
<dbReference type="EMBL" id="JRFU01000010">
    <property type="protein sequence ID" value="PWE87896.1"/>
    <property type="molecule type" value="Genomic_DNA"/>
</dbReference>
<reference evidence="2 3" key="1">
    <citation type="submission" date="2014-09" db="EMBL/GenBank/DDBJ databases">
        <title>Butyrate-producing bacteria isolated from human gut.</title>
        <authorList>
            <person name="Zhang Q."/>
            <person name="Zhao L."/>
        </authorList>
    </citation>
    <scope>NUCLEOTIDE SEQUENCE [LARGE SCALE GENOMIC DNA]</scope>
    <source>
        <strain evidence="2 3">21</strain>
    </source>
</reference>
<accession>A0A2V1JUJ3</accession>
<dbReference type="OrthoDB" id="384892at2"/>
<feature type="domain" description="DUF6487" evidence="1">
    <location>
        <begin position="3"/>
        <end position="71"/>
    </location>
</feature>
<organism evidence="2 3">
    <name type="scientific">Eubacterium ramulus</name>
    <dbReference type="NCBI Taxonomy" id="39490"/>
    <lineage>
        <taxon>Bacteria</taxon>
        <taxon>Bacillati</taxon>
        <taxon>Bacillota</taxon>
        <taxon>Clostridia</taxon>
        <taxon>Eubacteriales</taxon>
        <taxon>Eubacteriaceae</taxon>
        <taxon>Eubacterium</taxon>
    </lineage>
</organism>
<dbReference type="Pfam" id="PF20097">
    <property type="entry name" value="DUF6487"/>
    <property type="match status" value="1"/>
</dbReference>